<dbReference type="InterPro" id="IPR041121">
    <property type="entry name" value="SDH_C"/>
</dbReference>
<dbReference type="Gene3D" id="3.40.50.10860">
    <property type="entry name" value="Leucine Dehydrogenase, chain A, domain 1"/>
    <property type="match status" value="1"/>
</dbReference>
<keyword evidence="2" id="KW-0057">Aromatic amino acid biosynthesis</keyword>
<dbReference type="GO" id="GO:0009423">
    <property type="term" value="P:chorismate biosynthetic process"/>
    <property type="evidence" value="ECO:0007669"/>
    <property type="project" value="TreeGrafter"/>
</dbReference>
<dbReference type="Pfam" id="PF18317">
    <property type="entry name" value="SDH_C"/>
    <property type="match status" value="1"/>
</dbReference>
<comment type="pathway">
    <text evidence="1">Metabolic intermediate biosynthesis; chorismate biosynthesis; chorismate from D-erythrose 4-phosphate and phosphoenolpyruvate: step 4/7.</text>
</comment>
<dbReference type="NCBIfam" id="NF001311">
    <property type="entry name" value="PRK00258.1-3"/>
    <property type="match status" value="1"/>
</dbReference>
<dbReference type="PANTHER" id="PTHR21089">
    <property type="entry name" value="SHIKIMATE DEHYDROGENASE"/>
    <property type="match status" value="1"/>
</dbReference>
<dbReference type="SUPFAM" id="SSF53223">
    <property type="entry name" value="Aminoacid dehydrogenase-like, N-terminal domain"/>
    <property type="match status" value="1"/>
</dbReference>
<dbReference type="GO" id="GO:0019632">
    <property type="term" value="P:shikimate metabolic process"/>
    <property type="evidence" value="ECO:0007669"/>
    <property type="project" value="TreeGrafter"/>
</dbReference>
<dbReference type="InterPro" id="IPR046346">
    <property type="entry name" value="Aminoacid_DH-like_N_sf"/>
</dbReference>
<comment type="caution">
    <text evidence="5">The sequence shown here is derived from an EMBL/GenBank/DDBJ whole genome shotgun (WGS) entry which is preliminary data.</text>
</comment>
<dbReference type="InterPro" id="IPR036291">
    <property type="entry name" value="NAD(P)-bd_dom_sf"/>
</dbReference>
<evidence type="ECO:0000256" key="2">
    <source>
        <dbReference type="ARBA" id="ARBA00023141"/>
    </source>
</evidence>
<protein>
    <submittedName>
        <fullName evidence="5">Shikimate dehydrogenase</fullName>
        <ecNumber evidence="5">1.1.1.25</ecNumber>
    </submittedName>
</protein>
<dbReference type="Proteomes" id="UP000886842">
    <property type="component" value="Unassembled WGS sequence"/>
</dbReference>
<evidence type="ECO:0000259" key="3">
    <source>
        <dbReference type="Pfam" id="PF08501"/>
    </source>
</evidence>
<feature type="domain" description="Shikimate dehydrogenase substrate binding N-terminal" evidence="3">
    <location>
        <begin position="9"/>
        <end position="89"/>
    </location>
</feature>
<keyword evidence="5" id="KW-0560">Oxidoreductase</keyword>
<dbReference type="AlphaFoldDB" id="A0A9D1GYD3"/>
<dbReference type="GO" id="GO:0050661">
    <property type="term" value="F:NADP binding"/>
    <property type="evidence" value="ECO:0007669"/>
    <property type="project" value="TreeGrafter"/>
</dbReference>
<dbReference type="GO" id="GO:0009073">
    <property type="term" value="P:aromatic amino acid family biosynthetic process"/>
    <property type="evidence" value="ECO:0007669"/>
    <property type="project" value="UniProtKB-KW"/>
</dbReference>
<evidence type="ECO:0000259" key="4">
    <source>
        <dbReference type="Pfam" id="PF18317"/>
    </source>
</evidence>
<evidence type="ECO:0000256" key="1">
    <source>
        <dbReference type="ARBA" id="ARBA00004871"/>
    </source>
</evidence>
<dbReference type="GO" id="GO:0005829">
    <property type="term" value="C:cytosol"/>
    <property type="evidence" value="ECO:0007669"/>
    <property type="project" value="TreeGrafter"/>
</dbReference>
<dbReference type="SUPFAM" id="SSF51735">
    <property type="entry name" value="NAD(P)-binding Rossmann-fold domains"/>
    <property type="match status" value="1"/>
</dbReference>
<accession>A0A9D1GYD3</accession>
<dbReference type="EC" id="1.1.1.25" evidence="5"/>
<dbReference type="GO" id="GO:0004764">
    <property type="term" value="F:shikimate 3-dehydrogenase (NADP+) activity"/>
    <property type="evidence" value="ECO:0007669"/>
    <property type="project" value="UniProtKB-EC"/>
</dbReference>
<keyword evidence="2" id="KW-0028">Amino-acid biosynthesis</keyword>
<organism evidence="5 6">
    <name type="scientific">Candidatus Avipropionibacterium avicola</name>
    <dbReference type="NCBI Taxonomy" id="2840701"/>
    <lineage>
        <taxon>Bacteria</taxon>
        <taxon>Bacillati</taxon>
        <taxon>Actinomycetota</taxon>
        <taxon>Actinomycetes</taxon>
        <taxon>Propionibacteriales</taxon>
        <taxon>Propionibacteriaceae</taxon>
        <taxon>Propionibacteriaceae incertae sedis</taxon>
        <taxon>Candidatus Avipropionibacterium</taxon>
    </lineage>
</organism>
<dbReference type="InterPro" id="IPR013708">
    <property type="entry name" value="Shikimate_DH-bd_N"/>
</dbReference>
<evidence type="ECO:0000313" key="6">
    <source>
        <dbReference type="Proteomes" id="UP000886842"/>
    </source>
</evidence>
<dbReference type="InterPro" id="IPR022893">
    <property type="entry name" value="Shikimate_DH_fam"/>
</dbReference>
<reference evidence="5" key="2">
    <citation type="journal article" date="2021" name="PeerJ">
        <title>Extensive microbial diversity within the chicken gut microbiome revealed by metagenomics and culture.</title>
        <authorList>
            <person name="Gilroy R."/>
            <person name="Ravi A."/>
            <person name="Getino M."/>
            <person name="Pursley I."/>
            <person name="Horton D.L."/>
            <person name="Alikhan N.F."/>
            <person name="Baker D."/>
            <person name="Gharbi K."/>
            <person name="Hall N."/>
            <person name="Watson M."/>
            <person name="Adriaenssens E.M."/>
            <person name="Foster-Nyarko E."/>
            <person name="Jarju S."/>
            <person name="Secka A."/>
            <person name="Antonio M."/>
            <person name="Oren A."/>
            <person name="Chaudhuri R.R."/>
            <person name="La Ragione R."/>
            <person name="Hildebrand F."/>
            <person name="Pallen M.J."/>
        </authorList>
    </citation>
    <scope>NUCLEOTIDE SEQUENCE</scope>
    <source>
        <strain evidence="5">ChiGjej1B1-24693</strain>
    </source>
</reference>
<evidence type="ECO:0000313" key="5">
    <source>
        <dbReference type="EMBL" id="HIT75759.1"/>
    </source>
</evidence>
<reference evidence="5" key="1">
    <citation type="submission" date="2020-10" db="EMBL/GenBank/DDBJ databases">
        <authorList>
            <person name="Gilroy R."/>
        </authorList>
    </citation>
    <scope>NUCLEOTIDE SEQUENCE</scope>
    <source>
        <strain evidence="5">ChiGjej1B1-24693</strain>
    </source>
</reference>
<dbReference type="PANTHER" id="PTHR21089:SF1">
    <property type="entry name" value="BIFUNCTIONAL 3-DEHYDROQUINATE DEHYDRATASE_SHIKIMATE DEHYDROGENASE, CHLOROPLASTIC"/>
    <property type="match status" value="1"/>
</dbReference>
<dbReference type="Gene3D" id="3.40.50.720">
    <property type="entry name" value="NAD(P)-binding Rossmann-like Domain"/>
    <property type="match status" value="1"/>
</dbReference>
<gene>
    <name evidence="5" type="ORF">IAA98_09255</name>
</gene>
<feature type="domain" description="SDH C-terminal" evidence="4">
    <location>
        <begin position="235"/>
        <end position="259"/>
    </location>
</feature>
<sequence>MSGDRICAVLGSPIDHSLSPELHRAAYRELGLDWSYQRHRVEESELAGFVAGLDPRWRGLSLTMPLKVVALDLGEPDELVTRVGAANTLVLGWDGEPHRLHNTDVGGLVGAIRATGVDRIERAVVLGSGATTRSTLASLALLGCQEVTVIARTPAKAEALAPLAEACGLRLRILGWGAELSTTDLLVSTVTAGAADAMAPAAAERARLVFDVLYDPWPTVLAQQAEARGVPVVSGLDLLAHQAVEQVELMTGQRVDPAVLVATGRAALAARAG</sequence>
<proteinExistence type="predicted"/>
<dbReference type="EMBL" id="DVLP01000275">
    <property type="protein sequence ID" value="HIT75759.1"/>
    <property type="molecule type" value="Genomic_DNA"/>
</dbReference>
<dbReference type="Pfam" id="PF08501">
    <property type="entry name" value="Shikimate_dh_N"/>
    <property type="match status" value="1"/>
</dbReference>
<dbReference type="CDD" id="cd01065">
    <property type="entry name" value="NAD_bind_Shikimate_DH"/>
    <property type="match status" value="1"/>
</dbReference>
<name>A0A9D1GYD3_9ACTN</name>